<name>A0ABZ0L874_9BACL</name>
<dbReference type="Proteomes" id="UP001303902">
    <property type="component" value="Chromosome"/>
</dbReference>
<reference evidence="1 2" key="1">
    <citation type="submission" date="2023-06" db="EMBL/GenBank/DDBJ databases">
        <title>Sporosarcina sp. nov., isolated from Korean tranditional fermented seafood 'Jeotgal'.</title>
        <authorList>
            <person name="Yang A.I."/>
            <person name="Shin N.-R."/>
        </authorList>
    </citation>
    <scope>NUCLEOTIDE SEQUENCE [LARGE SCALE GENOMIC DNA]</scope>
    <source>
        <strain evidence="1 2">T2O-4</strain>
    </source>
</reference>
<evidence type="ECO:0000313" key="2">
    <source>
        <dbReference type="Proteomes" id="UP001303902"/>
    </source>
</evidence>
<proteinExistence type="predicted"/>
<evidence type="ECO:0000313" key="1">
    <source>
        <dbReference type="EMBL" id="WOV88364.1"/>
    </source>
</evidence>
<gene>
    <name evidence="1" type="ORF">QWT69_04365</name>
</gene>
<keyword evidence="2" id="KW-1185">Reference proteome</keyword>
<dbReference type="RefSeq" id="WP_317969334.1">
    <property type="nucleotide sequence ID" value="NZ_CP129118.1"/>
</dbReference>
<sequence>MKEEIISKPYQQYDSWSGQPVPATTPSHLLPYANTFSTASGANCLAAVLYAISTCPEEEEWIIHEWVHPETFALQLKRASYNQTEEHFRANDVVVWVNEENVIQHVSYCIDGYLFFNKSGQVFTNPWKVVDWSELEQSWSHFTPVVYRK</sequence>
<accession>A0ABZ0L874</accession>
<organism evidence="1 2">
    <name type="scientific">Sporosarcina oncorhynchi</name>
    <dbReference type="NCBI Taxonomy" id="3056444"/>
    <lineage>
        <taxon>Bacteria</taxon>
        <taxon>Bacillati</taxon>
        <taxon>Bacillota</taxon>
        <taxon>Bacilli</taxon>
        <taxon>Bacillales</taxon>
        <taxon>Caryophanaceae</taxon>
        <taxon>Sporosarcina</taxon>
    </lineage>
</organism>
<protein>
    <recommendedName>
        <fullName evidence="3">Peptidase C51 domain-containing protein</fullName>
    </recommendedName>
</protein>
<evidence type="ECO:0008006" key="3">
    <source>
        <dbReference type="Google" id="ProtNLM"/>
    </source>
</evidence>
<dbReference type="EMBL" id="CP129118">
    <property type="protein sequence ID" value="WOV88364.1"/>
    <property type="molecule type" value="Genomic_DNA"/>
</dbReference>